<sequence length="398" mass="43719">MKASLFAMTLFGLLYRFLLSYFSSSESSSFIFSNPFHHLPAPEENTTYTEVKDLSQSLEPKWYKDSDKNAIPDFIEQELGYNPTQDDCRADVSGCGEGATGEDLDFSVNTLLLFDASGSMAARLGTQTRMSLAKASLTRYVTGVPEAVRLGLLVYGHRGTNQESGKAESCAGISLLAPIGSLKEAGIQNTLSQFKPTGWTPIAAALLEARKSFQGLEGKHNRIIIVSDGLETCGGDPVAVARQLHESGLEVNIDVIGLHVPGSDAQQLRKIAQAGGGYYYDARSQRELDAYFEKQQLASQKTLQAALCYVKAHADAGQCDQRMVLKATDRIYAERRKFTAAGDIAKANALIQIRVQVTDAHNRRKKEREPILVKYNELKSKGNAILSNTLKTNERLRR</sequence>
<dbReference type="EMBL" id="JACWZY010000058">
    <property type="protein sequence ID" value="MBD2705482.1"/>
    <property type="molecule type" value="Genomic_DNA"/>
</dbReference>
<dbReference type="RefSeq" id="WP_190892947.1">
    <property type="nucleotide sequence ID" value="NZ_JACWZY010000058.1"/>
</dbReference>
<evidence type="ECO:0000313" key="3">
    <source>
        <dbReference type="Proteomes" id="UP000598820"/>
    </source>
</evidence>
<dbReference type="SMART" id="SM00327">
    <property type="entry name" value="VWA"/>
    <property type="match status" value="1"/>
</dbReference>
<organism evidence="2 3">
    <name type="scientific">Spirosoma profusum</name>
    <dbReference type="NCBI Taxonomy" id="2771354"/>
    <lineage>
        <taxon>Bacteria</taxon>
        <taxon>Pseudomonadati</taxon>
        <taxon>Bacteroidota</taxon>
        <taxon>Cytophagia</taxon>
        <taxon>Cytophagales</taxon>
        <taxon>Cytophagaceae</taxon>
        <taxon>Spirosoma</taxon>
    </lineage>
</organism>
<protein>
    <submittedName>
        <fullName evidence="2">VWA domain-containing protein</fullName>
    </submittedName>
</protein>
<name>A0A927AW31_9BACT</name>
<dbReference type="AlphaFoldDB" id="A0A927AW31"/>
<dbReference type="InterPro" id="IPR036465">
    <property type="entry name" value="vWFA_dom_sf"/>
</dbReference>
<dbReference type="Gene3D" id="3.40.50.410">
    <property type="entry name" value="von Willebrand factor, type A domain"/>
    <property type="match status" value="1"/>
</dbReference>
<dbReference type="Pfam" id="PF13519">
    <property type="entry name" value="VWA_2"/>
    <property type="match status" value="1"/>
</dbReference>
<accession>A0A927AW31</accession>
<gene>
    <name evidence="2" type="ORF">IC229_33030</name>
</gene>
<dbReference type="Proteomes" id="UP000598820">
    <property type="component" value="Unassembled WGS sequence"/>
</dbReference>
<dbReference type="SUPFAM" id="SSF53300">
    <property type="entry name" value="vWA-like"/>
    <property type="match status" value="1"/>
</dbReference>
<evidence type="ECO:0000259" key="1">
    <source>
        <dbReference type="PROSITE" id="PS50234"/>
    </source>
</evidence>
<keyword evidence="3" id="KW-1185">Reference proteome</keyword>
<dbReference type="PROSITE" id="PS50234">
    <property type="entry name" value="VWFA"/>
    <property type="match status" value="1"/>
</dbReference>
<reference evidence="2" key="1">
    <citation type="submission" date="2020-09" db="EMBL/GenBank/DDBJ databases">
        <authorList>
            <person name="Kim M.K."/>
        </authorList>
    </citation>
    <scope>NUCLEOTIDE SEQUENCE</scope>
    <source>
        <strain evidence="2">BT702</strain>
    </source>
</reference>
<evidence type="ECO:0000313" key="2">
    <source>
        <dbReference type="EMBL" id="MBD2705482.1"/>
    </source>
</evidence>
<feature type="domain" description="VWFA" evidence="1">
    <location>
        <begin position="109"/>
        <end position="295"/>
    </location>
</feature>
<dbReference type="InterPro" id="IPR002035">
    <property type="entry name" value="VWF_A"/>
</dbReference>
<proteinExistence type="predicted"/>
<comment type="caution">
    <text evidence="2">The sequence shown here is derived from an EMBL/GenBank/DDBJ whole genome shotgun (WGS) entry which is preliminary data.</text>
</comment>